<organism evidence="2 3">
    <name type="scientific">Ensete ventricosum</name>
    <name type="common">Abyssinian banana</name>
    <name type="synonym">Musa ensete</name>
    <dbReference type="NCBI Taxonomy" id="4639"/>
    <lineage>
        <taxon>Eukaryota</taxon>
        <taxon>Viridiplantae</taxon>
        <taxon>Streptophyta</taxon>
        <taxon>Embryophyta</taxon>
        <taxon>Tracheophyta</taxon>
        <taxon>Spermatophyta</taxon>
        <taxon>Magnoliopsida</taxon>
        <taxon>Liliopsida</taxon>
        <taxon>Zingiberales</taxon>
        <taxon>Musaceae</taxon>
        <taxon>Ensete</taxon>
    </lineage>
</organism>
<gene>
    <name evidence="2" type="ORF">B296_00024832</name>
</gene>
<accession>A0A427A4R1</accession>
<reference evidence="2 3" key="1">
    <citation type="journal article" date="2014" name="Agronomy (Basel)">
        <title>A Draft Genome Sequence for Ensete ventricosum, the Drought-Tolerant Tree Against Hunger.</title>
        <authorList>
            <person name="Harrison J."/>
            <person name="Moore K.A."/>
            <person name="Paszkiewicz K."/>
            <person name="Jones T."/>
            <person name="Grant M."/>
            <person name="Ambacheew D."/>
            <person name="Muzemil S."/>
            <person name="Studholme D.J."/>
        </authorList>
    </citation>
    <scope>NUCLEOTIDE SEQUENCE [LARGE SCALE GENOMIC DNA]</scope>
</reference>
<protein>
    <submittedName>
        <fullName evidence="2">Uncharacterized protein</fullName>
    </submittedName>
</protein>
<sequence>MSFAFLPRSLVTMTSGFEDGEGEEEEEAEEAGSLKEDTRSLLFWEGTRGLTMAGEEERKTEAMTRKVGDLECQRSLVMKLW</sequence>
<feature type="compositionally biased region" description="Acidic residues" evidence="1">
    <location>
        <begin position="18"/>
        <end position="30"/>
    </location>
</feature>
<evidence type="ECO:0000313" key="3">
    <source>
        <dbReference type="Proteomes" id="UP000287651"/>
    </source>
</evidence>
<dbReference type="Proteomes" id="UP000287651">
    <property type="component" value="Unassembled WGS sequence"/>
</dbReference>
<comment type="caution">
    <text evidence="2">The sequence shown here is derived from an EMBL/GenBank/DDBJ whole genome shotgun (WGS) entry which is preliminary data.</text>
</comment>
<proteinExistence type="predicted"/>
<name>A0A427A4R1_ENSVE</name>
<dbReference type="AlphaFoldDB" id="A0A427A4R1"/>
<feature type="region of interest" description="Disordered" evidence="1">
    <location>
        <begin position="14"/>
        <end position="35"/>
    </location>
</feature>
<evidence type="ECO:0000256" key="1">
    <source>
        <dbReference type="SAM" id="MobiDB-lite"/>
    </source>
</evidence>
<dbReference type="EMBL" id="AMZH03003767">
    <property type="protein sequence ID" value="RRT71222.1"/>
    <property type="molecule type" value="Genomic_DNA"/>
</dbReference>
<evidence type="ECO:0000313" key="2">
    <source>
        <dbReference type="EMBL" id="RRT71222.1"/>
    </source>
</evidence>